<feature type="region of interest" description="Disordered" evidence="2">
    <location>
        <begin position="47"/>
        <end position="84"/>
    </location>
</feature>
<reference evidence="3" key="2">
    <citation type="submission" date="2017-06" db="EMBL/GenBank/DDBJ databases">
        <title>WGS assembly of Brachypodium distachyon.</title>
        <authorList>
            <consortium name="The International Brachypodium Initiative"/>
            <person name="Lucas S."/>
            <person name="Harmon-Smith M."/>
            <person name="Lail K."/>
            <person name="Tice H."/>
            <person name="Grimwood J."/>
            <person name="Bruce D."/>
            <person name="Barry K."/>
            <person name="Shu S."/>
            <person name="Lindquist E."/>
            <person name="Wang M."/>
            <person name="Pitluck S."/>
            <person name="Vogel J.P."/>
            <person name="Garvin D.F."/>
            <person name="Mockler T.C."/>
            <person name="Schmutz J."/>
            <person name="Rokhsar D."/>
            <person name="Bevan M.W."/>
        </authorList>
    </citation>
    <scope>NUCLEOTIDE SEQUENCE</scope>
    <source>
        <strain evidence="3">Bd21</strain>
    </source>
</reference>
<organism evidence="4">
    <name type="scientific">Brachypodium distachyon</name>
    <name type="common">Purple false brome</name>
    <name type="synonym">Trachynia distachya</name>
    <dbReference type="NCBI Taxonomy" id="15368"/>
    <lineage>
        <taxon>Eukaryota</taxon>
        <taxon>Viridiplantae</taxon>
        <taxon>Streptophyta</taxon>
        <taxon>Embryophyta</taxon>
        <taxon>Tracheophyta</taxon>
        <taxon>Spermatophyta</taxon>
        <taxon>Magnoliopsida</taxon>
        <taxon>Liliopsida</taxon>
        <taxon>Poales</taxon>
        <taxon>Poaceae</taxon>
        <taxon>BOP clade</taxon>
        <taxon>Pooideae</taxon>
        <taxon>Stipodae</taxon>
        <taxon>Brachypodieae</taxon>
        <taxon>Brachypodium</taxon>
    </lineage>
</organism>
<feature type="compositionally biased region" description="Low complexity" evidence="2">
    <location>
        <begin position="65"/>
        <end position="78"/>
    </location>
</feature>
<accession>I1IU95</accession>
<gene>
    <name evidence="3" type="ORF">BRADI_4g42250v3</name>
</gene>
<reference evidence="4" key="3">
    <citation type="submission" date="2018-08" db="UniProtKB">
        <authorList>
            <consortium name="EnsemblPlants"/>
        </authorList>
    </citation>
    <scope>IDENTIFICATION</scope>
    <source>
        <strain evidence="4">cv. Bd21</strain>
    </source>
</reference>
<sequence length="84" mass="9259">MDRVNSNLYLQNLCIMEANERLRRKAQQLDQENKQLLAELKLKQQQQQYVANSPASSQALPPGGASAASLKTAAASMSGKRQTK</sequence>
<evidence type="ECO:0000256" key="2">
    <source>
        <dbReference type="SAM" id="MobiDB-lite"/>
    </source>
</evidence>
<dbReference type="InParanoid" id="I1IU95"/>
<dbReference type="PANTHER" id="PTHR33601">
    <property type="entry name" value="PROTEIN LITTLE ZIPPER 4"/>
    <property type="match status" value="1"/>
</dbReference>
<feature type="compositionally biased region" description="Polar residues" evidence="2">
    <location>
        <begin position="49"/>
        <end position="59"/>
    </location>
</feature>
<protein>
    <submittedName>
        <fullName evidence="3 4">Uncharacterized protein</fullName>
    </submittedName>
</protein>
<name>I1IU95_BRADI</name>
<dbReference type="EMBL" id="CM000883">
    <property type="protein sequence ID" value="KQJ92208.1"/>
    <property type="molecule type" value="Genomic_DNA"/>
</dbReference>
<evidence type="ECO:0000313" key="5">
    <source>
        <dbReference type="Proteomes" id="UP000008810"/>
    </source>
</evidence>
<dbReference type="OMA" id="CIMEANE"/>
<dbReference type="Proteomes" id="UP000008810">
    <property type="component" value="Chromosome 4"/>
</dbReference>
<keyword evidence="5" id="KW-1185">Reference proteome</keyword>
<dbReference type="Gramene" id="KQJ92208">
    <property type="protein sequence ID" value="KQJ92208"/>
    <property type="gene ID" value="BRADI_4g42250v3"/>
</dbReference>
<dbReference type="PANTHER" id="PTHR33601:SF6">
    <property type="entry name" value="OS12G0151600 PROTEIN"/>
    <property type="match status" value="1"/>
</dbReference>
<dbReference type="HOGENOM" id="CLU_158233_1_1_1"/>
<keyword evidence="1" id="KW-0175">Coiled coil</keyword>
<dbReference type="eggNOG" id="ENOG502R3W0">
    <property type="taxonomic scope" value="Eukaryota"/>
</dbReference>
<feature type="coiled-coil region" evidence="1">
    <location>
        <begin position="12"/>
        <end position="46"/>
    </location>
</feature>
<evidence type="ECO:0000313" key="3">
    <source>
        <dbReference type="EMBL" id="KQJ92208.1"/>
    </source>
</evidence>
<dbReference type="EnsemblPlants" id="KQJ92208">
    <property type="protein sequence ID" value="KQJ92208"/>
    <property type="gene ID" value="BRADI_4g42250v3"/>
</dbReference>
<evidence type="ECO:0000313" key="4">
    <source>
        <dbReference type="EnsemblPlants" id="KQJ92208"/>
    </source>
</evidence>
<dbReference type="AlphaFoldDB" id="I1IU95"/>
<reference evidence="3 4" key="1">
    <citation type="journal article" date="2010" name="Nature">
        <title>Genome sequencing and analysis of the model grass Brachypodium distachyon.</title>
        <authorList>
            <consortium name="International Brachypodium Initiative"/>
        </authorList>
    </citation>
    <scope>NUCLEOTIDE SEQUENCE [LARGE SCALE GENOMIC DNA]</scope>
    <source>
        <strain evidence="3 4">Bd21</strain>
    </source>
</reference>
<dbReference type="OrthoDB" id="785751at2759"/>
<evidence type="ECO:0000256" key="1">
    <source>
        <dbReference type="SAM" id="Coils"/>
    </source>
</evidence>
<proteinExistence type="predicted"/>
<dbReference type="STRING" id="15368.I1IU95"/>
<dbReference type="InterPro" id="IPR039312">
    <property type="entry name" value="ZPR"/>
</dbReference>